<dbReference type="PANTHER" id="PTHR43540">
    <property type="entry name" value="PEROXYUREIDOACRYLATE/UREIDOACRYLATE AMIDOHYDROLASE-RELATED"/>
    <property type="match status" value="1"/>
</dbReference>
<evidence type="ECO:0000259" key="2">
    <source>
        <dbReference type="Pfam" id="PF00857"/>
    </source>
</evidence>
<reference evidence="4" key="1">
    <citation type="submission" date="2018-06" db="EMBL/GenBank/DDBJ databases">
        <title>Complete genome of Pseudomonas insecticola strain QZS01.</title>
        <authorList>
            <person name="Wang J."/>
            <person name="Su Q."/>
        </authorList>
    </citation>
    <scope>NUCLEOTIDE SEQUENCE [LARGE SCALE GENOMIC DNA]</scope>
    <source>
        <strain evidence="4">QZS01</strain>
    </source>
</reference>
<organism evidence="3 4">
    <name type="scientific">Entomomonas moraniae</name>
    <dbReference type="NCBI Taxonomy" id="2213226"/>
    <lineage>
        <taxon>Bacteria</taxon>
        <taxon>Pseudomonadati</taxon>
        <taxon>Pseudomonadota</taxon>
        <taxon>Gammaproteobacteria</taxon>
        <taxon>Pseudomonadales</taxon>
        <taxon>Pseudomonadaceae</taxon>
        <taxon>Entomomonas</taxon>
    </lineage>
</organism>
<name>A0A3S9XAZ5_9GAMM</name>
<dbReference type="AlphaFoldDB" id="A0A3S9XAZ5"/>
<evidence type="ECO:0000313" key="3">
    <source>
        <dbReference type="EMBL" id="AZS49595.1"/>
    </source>
</evidence>
<dbReference type="GO" id="GO:0016787">
    <property type="term" value="F:hydrolase activity"/>
    <property type="evidence" value="ECO:0007669"/>
    <property type="project" value="UniProtKB-KW"/>
</dbReference>
<dbReference type="InterPro" id="IPR000868">
    <property type="entry name" value="Isochorismatase-like_dom"/>
</dbReference>
<proteinExistence type="predicted"/>
<dbReference type="SUPFAM" id="SSF52499">
    <property type="entry name" value="Isochorismatase-like hydrolases"/>
    <property type="match status" value="1"/>
</dbReference>
<dbReference type="InterPro" id="IPR050272">
    <property type="entry name" value="Isochorismatase-like_hydrls"/>
</dbReference>
<dbReference type="PANTHER" id="PTHR43540:SF15">
    <property type="entry name" value="BLR5631 PROTEIN"/>
    <property type="match status" value="1"/>
</dbReference>
<dbReference type="Pfam" id="PF00857">
    <property type="entry name" value="Isochorismatase"/>
    <property type="match status" value="1"/>
</dbReference>
<dbReference type="CDD" id="cd00431">
    <property type="entry name" value="cysteine_hydrolases"/>
    <property type="match status" value="1"/>
</dbReference>
<keyword evidence="4" id="KW-1185">Reference proteome</keyword>
<dbReference type="InterPro" id="IPR036380">
    <property type="entry name" value="Isochorismatase-like_sf"/>
</dbReference>
<dbReference type="EMBL" id="CP029822">
    <property type="protein sequence ID" value="AZS49595.1"/>
    <property type="molecule type" value="Genomic_DNA"/>
</dbReference>
<evidence type="ECO:0000313" key="4">
    <source>
        <dbReference type="Proteomes" id="UP000273143"/>
    </source>
</evidence>
<dbReference type="Proteomes" id="UP000273143">
    <property type="component" value="Chromosome"/>
</dbReference>
<feature type="domain" description="Isochorismatase-like" evidence="2">
    <location>
        <begin position="6"/>
        <end position="157"/>
    </location>
</feature>
<protein>
    <submittedName>
        <fullName evidence="3">Cysteine hydrolase</fullName>
    </submittedName>
</protein>
<gene>
    <name evidence="3" type="ORF">DM558_01855</name>
</gene>
<accession>A0A3S9XAZ5</accession>
<dbReference type="KEGG" id="emo:DM558_01855"/>
<evidence type="ECO:0000256" key="1">
    <source>
        <dbReference type="ARBA" id="ARBA00022801"/>
    </source>
</evidence>
<keyword evidence="1 3" id="KW-0378">Hydrolase</keyword>
<sequence>MASNKALVIIDVQNDYFPGGALPLWNVNATLQNILKVAEQAKQRQMPIILVQHVVDPTKQVSDIFNQGSYGVAIHPTLLEAAPNATVVTKTRADAFWETDLTEVLTRFGVSELLLCGMQTQNCVGLTGISKSVKAYKVTLLADCMTAETQHVHLFALGGFGALVPIVNSQLIFD</sequence>
<dbReference type="Gene3D" id="3.40.50.850">
    <property type="entry name" value="Isochorismatase-like"/>
    <property type="match status" value="1"/>
</dbReference>
<dbReference type="RefSeq" id="WP_127161794.1">
    <property type="nucleotide sequence ID" value="NZ_CP029822.1"/>
</dbReference>